<reference evidence="4" key="1">
    <citation type="submission" date="2025-08" db="UniProtKB">
        <authorList>
            <consortium name="RefSeq"/>
        </authorList>
    </citation>
    <scope>IDENTIFICATION</scope>
    <source>
        <tissue evidence="4">Leaves</tissue>
    </source>
</reference>
<protein>
    <recommendedName>
        <fullName evidence="2">Retroviral polymerase SH3-like domain-containing protein</fullName>
    </recommendedName>
</protein>
<feature type="compositionally biased region" description="Low complexity" evidence="1">
    <location>
        <begin position="99"/>
        <end position="108"/>
    </location>
</feature>
<dbReference type="InterPro" id="IPR057670">
    <property type="entry name" value="SH3_retrovirus"/>
</dbReference>
<name>A0ABM4UPX5_COFAR</name>
<evidence type="ECO:0000313" key="4">
    <source>
        <dbReference type="RefSeq" id="XP_071909337.1"/>
    </source>
</evidence>
<feature type="domain" description="Retroviral polymerase SH3-like" evidence="2">
    <location>
        <begin position="38"/>
        <end position="100"/>
    </location>
</feature>
<feature type="region of interest" description="Disordered" evidence="1">
    <location>
        <begin position="99"/>
        <end position="146"/>
    </location>
</feature>
<evidence type="ECO:0000256" key="1">
    <source>
        <dbReference type="SAM" id="MobiDB-lite"/>
    </source>
</evidence>
<evidence type="ECO:0000259" key="2">
    <source>
        <dbReference type="Pfam" id="PF25597"/>
    </source>
</evidence>
<dbReference type="Pfam" id="PF25597">
    <property type="entry name" value="SH3_retrovirus"/>
    <property type="match status" value="1"/>
</dbReference>
<dbReference type="GeneID" id="140008539"/>
<gene>
    <name evidence="4" type="primary">LOC140008539</name>
</gene>
<proteinExistence type="predicted"/>
<dbReference type="Proteomes" id="UP001652660">
    <property type="component" value="Chromosome 6c"/>
</dbReference>
<accession>A0ABM4UPX5</accession>
<sequence length="234" mass="26268">MGCYIVNRSPSASLEFKNFEEVWSGTPADYFNLKVFGCPTYMHVNDGKLESKAKKYIFLGYASGVKGYRLWYPDPKSLKFVISRYVTFDELSMLSSKKESSSSCTTDSTQKQVEFDIGSSSPSQTKSSIQQMPVDTPESTVEDSLDEEKYSIARDRPKRDIRPSQIYANLVVYALSVAEETNAVGEPSTYSEAISCGDSAKWLIAMNEEIESLHQNEIWVHVKPPSDKKIIGCK</sequence>
<keyword evidence="3" id="KW-1185">Reference proteome</keyword>
<organism evidence="3 4">
    <name type="scientific">Coffea arabica</name>
    <name type="common">Arabian coffee</name>
    <dbReference type="NCBI Taxonomy" id="13443"/>
    <lineage>
        <taxon>Eukaryota</taxon>
        <taxon>Viridiplantae</taxon>
        <taxon>Streptophyta</taxon>
        <taxon>Embryophyta</taxon>
        <taxon>Tracheophyta</taxon>
        <taxon>Spermatophyta</taxon>
        <taxon>Magnoliopsida</taxon>
        <taxon>eudicotyledons</taxon>
        <taxon>Gunneridae</taxon>
        <taxon>Pentapetalae</taxon>
        <taxon>asterids</taxon>
        <taxon>lamiids</taxon>
        <taxon>Gentianales</taxon>
        <taxon>Rubiaceae</taxon>
        <taxon>Ixoroideae</taxon>
        <taxon>Gardenieae complex</taxon>
        <taxon>Bertiereae - Coffeeae clade</taxon>
        <taxon>Coffeeae</taxon>
        <taxon>Coffea</taxon>
    </lineage>
</organism>
<feature type="compositionally biased region" description="Low complexity" evidence="1">
    <location>
        <begin position="119"/>
        <end position="131"/>
    </location>
</feature>
<dbReference type="RefSeq" id="XP_071909337.1">
    <property type="nucleotide sequence ID" value="XM_072053236.1"/>
</dbReference>
<evidence type="ECO:0000313" key="3">
    <source>
        <dbReference type="Proteomes" id="UP001652660"/>
    </source>
</evidence>